<comment type="caution">
    <text evidence="2">The sequence shown here is derived from an EMBL/GenBank/DDBJ whole genome shotgun (WGS) entry which is preliminary data.</text>
</comment>
<reference evidence="2 3" key="1">
    <citation type="submission" date="2018-01" db="EMBL/GenBank/DDBJ databases">
        <title>Novel co-symbiosis in the lucinid bivalve Phacoides pectinatus.</title>
        <authorList>
            <person name="Lim S.J."/>
            <person name="Davis B.G."/>
            <person name="Gill D.E."/>
            <person name="Engel A.S."/>
            <person name="Anderson L.C."/>
            <person name="Campbell B.J."/>
        </authorList>
    </citation>
    <scope>NUCLEOTIDE SEQUENCE [LARGE SCALE GENOMIC DNA]</scope>
    <source>
        <strain evidence="2">N3_P5</strain>
    </source>
</reference>
<feature type="domain" description="Endonuclease/exonuclease/phosphatase" evidence="1">
    <location>
        <begin position="11"/>
        <end position="238"/>
    </location>
</feature>
<keyword evidence="2" id="KW-0378">Hydrolase</keyword>
<dbReference type="InterPro" id="IPR051916">
    <property type="entry name" value="GPI-anchor_lipid_remodeler"/>
</dbReference>
<dbReference type="SUPFAM" id="SSF56219">
    <property type="entry name" value="DNase I-like"/>
    <property type="match status" value="1"/>
</dbReference>
<evidence type="ECO:0000313" key="2">
    <source>
        <dbReference type="EMBL" id="PUE00330.1"/>
    </source>
</evidence>
<dbReference type="GO" id="GO:0016020">
    <property type="term" value="C:membrane"/>
    <property type="evidence" value="ECO:0007669"/>
    <property type="project" value="GOC"/>
</dbReference>
<keyword evidence="2" id="KW-0255">Endonuclease</keyword>
<accession>A0A6N4DK29</accession>
<dbReference type="AlphaFoldDB" id="A0A6N4DK29"/>
<keyword evidence="2" id="KW-0540">Nuclease</keyword>
<protein>
    <submittedName>
        <fullName evidence="2">Endonuclease</fullName>
    </submittedName>
</protein>
<dbReference type="Proteomes" id="UP000250928">
    <property type="component" value="Unassembled WGS sequence"/>
</dbReference>
<dbReference type="Gene3D" id="3.60.10.10">
    <property type="entry name" value="Endonuclease/exonuclease/phosphatase"/>
    <property type="match status" value="1"/>
</dbReference>
<evidence type="ECO:0000259" key="1">
    <source>
        <dbReference type="Pfam" id="PF03372"/>
    </source>
</evidence>
<organism evidence="2 3">
    <name type="scientific">Candidatus Sedimenticola endophacoides</name>
    <dbReference type="NCBI Taxonomy" id="2548426"/>
    <lineage>
        <taxon>Bacteria</taxon>
        <taxon>Pseudomonadati</taxon>
        <taxon>Pseudomonadota</taxon>
        <taxon>Gammaproteobacteria</taxon>
        <taxon>Chromatiales</taxon>
        <taxon>Sedimenticolaceae</taxon>
        <taxon>Sedimenticola</taxon>
    </lineage>
</organism>
<dbReference type="EMBL" id="PQCO01000225">
    <property type="protein sequence ID" value="PUE00330.1"/>
    <property type="molecule type" value="Genomic_DNA"/>
</dbReference>
<dbReference type="InterPro" id="IPR005135">
    <property type="entry name" value="Endo/exonuclease/phosphatase"/>
</dbReference>
<dbReference type="InterPro" id="IPR036691">
    <property type="entry name" value="Endo/exonu/phosph_ase_sf"/>
</dbReference>
<name>A0A6N4DK29_9GAMM</name>
<dbReference type="GO" id="GO:0004519">
    <property type="term" value="F:endonuclease activity"/>
    <property type="evidence" value="ECO:0007669"/>
    <property type="project" value="UniProtKB-KW"/>
</dbReference>
<sequence>MGESGHRVKLLSYNIQAGVDTRHYRQYLTQSWKQLLPHRERLLNLNRIAAMVGRYDIVGLQEVDSGSLRSGFVDQTEYLARQAGFPHWHKQINRRLGKLAQHSNGLLSRIRPAEVREYRLPGLPGRGAMYCRFGSGRESLVVAIVHLALGRRGRLRQLDFLSEQVSGSAHVVIMGDLNCGCESREIAMLRDRVDLQEPACDQGTFPSWRPVRRLDHILVSGALRVENARVLDYPFSDHLPIGLDILLPGGMDIAA</sequence>
<dbReference type="Pfam" id="PF03372">
    <property type="entry name" value="Exo_endo_phos"/>
    <property type="match status" value="1"/>
</dbReference>
<dbReference type="PANTHER" id="PTHR14859:SF15">
    <property type="entry name" value="ENDONUCLEASE_EXONUCLEASE_PHOSPHATASE DOMAIN-CONTAINING PROTEIN"/>
    <property type="match status" value="1"/>
</dbReference>
<evidence type="ECO:0000313" key="3">
    <source>
        <dbReference type="Proteomes" id="UP000250928"/>
    </source>
</evidence>
<dbReference type="PANTHER" id="PTHR14859">
    <property type="entry name" value="CALCOFLUOR WHITE HYPERSENSITIVE PROTEIN PRECURSOR"/>
    <property type="match status" value="1"/>
</dbReference>
<gene>
    <name evidence="2" type="ORF">C3L24_09345</name>
</gene>
<proteinExistence type="predicted"/>
<dbReference type="GO" id="GO:0006506">
    <property type="term" value="P:GPI anchor biosynthetic process"/>
    <property type="evidence" value="ECO:0007669"/>
    <property type="project" value="TreeGrafter"/>
</dbReference>